<reference evidence="1 2" key="1">
    <citation type="journal article" date="2012" name="Int. J. Syst. Evol. Microbiol.">
        <title>Vibrio caribbeanicus sp. nov., isolated from the marine sponge Scleritoderma cyanea.</title>
        <authorList>
            <person name="Hoffmann M."/>
            <person name="Monday S.R."/>
            <person name="Allard M.W."/>
            <person name="Strain E.A."/>
            <person name="Whittaker P."/>
            <person name="Naum M."/>
            <person name="McCarthy P.J."/>
            <person name="Lopez J.V."/>
            <person name="Fischer M."/>
            <person name="Brown E.W."/>
        </authorList>
    </citation>
    <scope>NUCLEOTIDE SEQUENCE [LARGE SCALE GENOMIC DNA]</scope>
    <source>
        <strain evidence="1 2">LMG 20546</strain>
    </source>
</reference>
<dbReference type="EMBL" id="AEVS01000077">
    <property type="protein sequence ID" value="EGA64918.1"/>
    <property type="molecule type" value="Genomic_DNA"/>
</dbReference>
<name>E8LX17_9VIBR</name>
<accession>E8LX17</accession>
<proteinExistence type="predicted"/>
<dbReference type="RefSeq" id="WP_006880397.1">
    <property type="nucleotide sequence ID" value="NZ_AEVS01000077.1"/>
</dbReference>
<comment type="caution">
    <text evidence="1">The sequence shown here is derived from an EMBL/GenBank/DDBJ whole genome shotgun (WGS) entry which is preliminary data.</text>
</comment>
<organism evidence="1 2">
    <name type="scientific">Vibrio brasiliensis LMG 20546</name>
    <dbReference type="NCBI Taxonomy" id="945543"/>
    <lineage>
        <taxon>Bacteria</taxon>
        <taxon>Pseudomonadati</taxon>
        <taxon>Pseudomonadota</taxon>
        <taxon>Gammaproteobacteria</taxon>
        <taxon>Vibrionales</taxon>
        <taxon>Vibrionaceae</taxon>
        <taxon>Vibrio</taxon>
        <taxon>Vibrio oreintalis group</taxon>
    </lineage>
</organism>
<gene>
    <name evidence="1" type="ORF">VIBR0546_17848</name>
</gene>
<dbReference type="AlphaFoldDB" id="E8LX17"/>
<sequence length="43" mass="4863">MVDFKGKEAIRLGCTPCGEVYRKNNDKAFWKKNDTVNANTLVS</sequence>
<evidence type="ECO:0000313" key="1">
    <source>
        <dbReference type="EMBL" id="EGA64918.1"/>
    </source>
</evidence>
<protein>
    <submittedName>
        <fullName evidence="1">Uncharacterized protein</fullName>
    </submittedName>
</protein>
<dbReference type="Proteomes" id="UP000004371">
    <property type="component" value="Unassembled WGS sequence"/>
</dbReference>
<evidence type="ECO:0000313" key="2">
    <source>
        <dbReference type="Proteomes" id="UP000004371"/>
    </source>
</evidence>
<keyword evidence="2" id="KW-1185">Reference proteome</keyword>